<protein>
    <recommendedName>
        <fullName evidence="8">Bacterial sugar transferase domain-containing protein</fullName>
    </recommendedName>
</protein>
<dbReference type="AlphaFoldDB" id="A0A0G0WLF5"/>
<comment type="caution">
    <text evidence="9">The sequence shown here is derived from an EMBL/GenBank/DDBJ whole genome shotgun (WGS) entry which is preliminary data.</text>
</comment>
<evidence type="ECO:0000256" key="5">
    <source>
        <dbReference type="ARBA" id="ARBA00022989"/>
    </source>
</evidence>
<dbReference type="Gene3D" id="3.40.50.720">
    <property type="entry name" value="NAD(P)-binding Rossmann-like Domain"/>
    <property type="match status" value="1"/>
</dbReference>
<organism evidence="9 10">
    <name type="scientific">Candidatus Magasanikbacteria bacterium GW2011_GWA2_41_55</name>
    <dbReference type="NCBI Taxonomy" id="1619038"/>
    <lineage>
        <taxon>Bacteria</taxon>
        <taxon>Candidatus Magasanikiibacteriota</taxon>
    </lineage>
</organism>
<comment type="subcellular location">
    <subcellularLocation>
        <location evidence="1">Membrane</location>
        <topology evidence="1">Multi-pass membrane protein</topology>
    </subcellularLocation>
</comment>
<dbReference type="Proteomes" id="UP000034299">
    <property type="component" value="Unassembled WGS sequence"/>
</dbReference>
<dbReference type="InterPro" id="IPR017475">
    <property type="entry name" value="EPS_sugar_tfrase"/>
</dbReference>
<dbReference type="Pfam" id="PF02397">
    <property type="entry name" value="Bac_transf"/>
    <property type="match status" value="1"/>
</dbReference>
<dbReference type="GO" id="GO:0016020">
    <property type="term" value="C:membrane"/>
    <property type="evidence" value="ECO:0007669"/>
    <property type="project" value="UniProtKB-SubCell"/>
</dbReference>
<dbReference type="GO" id="GO:0016780">
    <property type="term" value="F:phosphotransferase activity, for other substituted phosphate groups"/>
    <property type="evidence" value="ECO:0007669"/>
    <property type="project" value="TreeGrafter"/>
</dbReference>
<evidence type="ECO:0000256" key="4">
    <source>
        <dbReference type="ARBA" id="ARBA00022692"/>
    </source>
</evidence>
<keyword evidence="4 7" id="KW-0812">Transmembrane</keyword>
<sequence>MSNTFKQLIILGGDTLGLYLALFLALTIRYQENPWSKTWATHWPTFSLIFFLWLVIFYLSGLYDLRKAKNDLQFFSSFLIGIGINLLLAIGYFYIVNLLNLSPKTILLLLIAVYLPIFVLWRLLVHSLLRSSTFGARLLFLGLNKETRELISIFSKNPQLGYNAVAVVAEEQNQFINELPITVEKLTNFNGLLDYIKTNKIDTIVLSLANTDTRLNRLLYETILSRVNIANINTFYEMITHRVPLAALSETWFLENLKETRKNIYDKIKLATDFVLAAIMLAGFLIMLPAMALIIYLGDRGPIFYRQTRVGRDGKIFTIWKFRTMKVGAENNGPRFATIGDSRVTTVGKILRLSRLDELPQAINILKNEMSFIGPRPERPEFVSELQKLMPYYNARHLIKPGLTGWAQVNYNYTDSFEGNLMKLQFDLFYIKNRSLLVDAVTLLKTIKLIGAGR</sequence>
<comment type="similarity">
    <text evidence="2">Belongs to the bacterial sugar transferase family.</text>
</comment>
<dbReference type="Pfam" id="PF13727">
    <property type="entry name" value="CoA_binding_3"/>
    <property type="match status" value="1"/>
</dbReference>
<evidence type="ECO:0000259" key="8">
    <source>
        <dbReference type="Pfam" id="PF02397"/>
    </source>
</evidence>
<feature type="transmembrane region" description="Helical" evidence="7">
    <location>
        <begin position="72"/>
        <end position="94"/>
    </location>
</feature>
<feature type="transmembrane region" description="Helical" evidence="7">
    <location>
        <begin position="106"/>
        <end position="125"/>
    </location>
</feature>
<dbReference type="NCBIfam" id="TIGR03025">
    <property type="entry name" value="EPS_sugtrans"/>
    <property type="match status" value="1"/>
</dbReference>
<feature type="transmembrane region" description="Helical" evidence="7">
    <location>
        <begin position="40"/>
        <end position="60"/>
    </location>
</feature>
<evidence type="ECO:0000256" key="7">
    <source>
        <dbReference type="SAM" id="Phobius"/>
    </source>
</evidence>
<feature type="transmembrane region" description="Helical" evidence="7">
    <location>
        <begin position="274"/>
        <end position="297"/>
    </location>
</feature>
<dbReference type="InterPro" id="IPR003362">
    <property type="entry name" value="Bact_transf"/>
</dbReference>
<feature type="domain" description="Bacterial sugar transferase" evidence="8">
    <location>
        <begin position="269"/>
        <end position="449"/>
    </location>
</feature>
<proteinExistence type="inferred from homology"/>
<feature type="transmembrane region" description="Helical" evidence="7">
    <location>
        <begin position="7"/>
        <end position="28"/>
    </location>
</feature>
<keyword evidence="5 7" id="KW-1133">Transmembrane helix</keyword>
<gene>
    <name evidence="9" type="ORF">UU69_C0001G0002</name>
</gene>
<evidence type="ECO:0000313" key="9">
    <source>
        <dbReference type="EMBL" id="KKS13625.1"/>
    </source>
</evidence>
<evidence type="ECO:0000256" key="1">
    <source>
        <dbReference type="ARBA" id="ARBA00004141"/>
    </source>
</evidence>
<accession>A0A0G0WLF5</accession>
<evidence type="ECO:0000256" key="3">
    <source>
        <dbReference type="ARBA" id="ARBA00022679"/>
    </source>
</evidence>
<dbReference type="EMBL" id="LCBP01000001">
    <property type="protein sequence ID" value="KKS13625.1"/>
    <property type="molecule type" value="Genomic_DNA"/>
</dbReference>
<evidence type="ECO:0000313" key="10">
    <source>
        <dbReference type="Proteomes" id="UP000034299"/>
    </source>
</evidence>
<keyword evidence="3" id="KW-0808">Transferase</keyword>
<dbReference type="PANTHER" id="PTHR30576">
    <property type="entry name" value="COLANIC BIOSYNTHESIS UDP-GLUCOSE LIPID CARRIER TRANSFERASE"/>
    <property type="match status" value="1"/>
</dbReference>
<keyword evidence="6 7" id="KW-0472">Membrane</keyword>
<evidence type="ECO:0000256" key="2">
    <source>
        <dbReference type="ARBA" id="ARBA00006464"/>
    </source>
</evidence>
<dbReference type="PANTHER" id="PTHR30576:SF0">
    <property type="entry name" value="UNDECAPRENYL-PHOSPHATE N-ACETYLGALACTOSAMINYL 1-PHOSPHATE TRANSFERASE-RELATED"/>
    <property type="match status" value="1"/>
</dbReference>
<name>A0A0G0WLF5_9BACT</name>
<reference evidence="9 10" key="1">
    <citation type="journal article" date="2015" name="Nature">
        <title>rRNA introns, odd ribosomes, and small enigmatic genomes across a large radiation of phyla.</title>
        <authorList>
            <person name="Brown C.T."/>
            <person name="Hug L.A."/>
            <person name="Thomas B.C."/>
            <person name="Sharon I."/>
            <person name="Castelle C.J."/>
            <person name="Singh A."/>
            <person name="Wilkins M.J."/>
            <person name="Williams K.H."/>
            <person name="Banfield J.F."/>
        </authorList>
    </citation>
    <scope>NUCLEOTIDE SEQUENCE [LARGE SCALE GENOMIC DNA]</scope>
</reference>
<evidence type="ECO:0000256" key="6">
    <source>
        <dbReference type="ARBA" id="ARBA00023136"/>
    </source>
</evidence>